<dbReference type="Proteomes" id="UP000224567">
    <property type="component" value="Unassembled WGS sequence"/>
</dbReference>
<dbReference type="PANTHER" id="PTHR22778:SF55">
    <property type="entry name" value="ESTERASE C25G4.2-LIKE"/>
    <property type="match status" value="1"/>
</dbReference>
<comment type="caution">
    <text evidence="2">The sequence shown here is derived from an EMBL/GenBank/DDBJ whole genome shotgun (WGS) entry which is preliminary data.</text>
</comment>
<dbReference type="InterPro" id="IPR038765">
    <property type="entry name" value="Papain-like_cys_pep_sf"/>
</dbReference>
<proteinExistence type="predicted"/>
<protein>
    <recommendedName>
        <fullName evidence="1">Serine hydrolase domain-containing protein</fullName>
    </recommendedName>
</protein>
<evidence type="ECO:0000313" key="2">
    <source>
        <dbReference type="EMBL" id="PHT29908.1"/>
    </source>
</evidence>
<sequence>MMYNGKSHHIRRRHNTIRELLSSEIITVDYVKSNDNVSDPLTKGQSREGVEGHPREWVYDLGLVSMMEFPDGIFPAGGKSEIEGIFPPPYFEWFQYNEEFTEYENLEECISYLCEYITTKGPFDGLLGFSQASTLSALLLGYMEQGKILKEQPPMKLFVSVSGAKFRDPSIGNVAYKDVIKVKSVHFIGEKDWLKIPSQELTTAFQNPLIIRHPQGHTVPRLGNPSKGTSEAARLHPLFYELALQALSQSKAEDNEHEKEDYFKRDDPNANSHSTEELVKTFSINSYPVRMQCDGAINLTSDFVVKLAMGKFFDAFRKILREQHFEACFRDSCFGQYLDLLEGNNSRFQIKMTVHSWLVPTNRELKIPFFLTLRYVQISDPKVINRIKKKLFEAKTITRKIILEGGLVIVDDDSGSGATIRDNDAPLTFFETTNHYGYDHTGYTYFFTFSKCSACKWQDCKAKHDGVISAINALTAFIKEMTSKRGVIPSKRILYSYTPLEIKVAKKRRKEIFKASSSIEKRKITTHLTLSCIFDQCTRAIGEQRELKKVDVTVEATAEQHNITVDNPSTASMIEEKVEPVLAVVVLKERRIRVYDSMSWRRRSMPLSEFKIQKLAKMLPTYLDISGFLDQKVRTDWSMIEAYRDKIGNLFDVEYVEEITQQTIGSLDCSLFVAAYAEYLSDGLQVLNDRLYARLLRKIYAALL</sequence>
<gene>
    <name evidence="2" type="ORF">CQW23_30501</name>
</gene>
<evidence type="ECO:0000259" key="1">
    <source>
        <dbReference type="Pfam" id="PF03959"/>
    </source>
</evidence>
<dbReference type="Gene3D" id="3.40.395.10">
    <property type="entry name" value="Adenoviral Proteinase, Chain A"/>
    <property type="match status" value="1"/>
</dbReference>
<reference evidence="3" key="2">
    <citation type="journal article" date="2017" name="J. Anim. Genet.">
        <title>Multiple reference genome sequences of hot pepper reveal the massive evolution of plant disease resistance genes by retroduplication.</title>
        <authorList>
            <person name="Kim S."/>
            <person name="Park J."/>
            <person name="Yeom S.-I."/>
            <person name="Kim Y.-M."/>
            <person name="Seo E."/>
            <person name="Kim K.-T."/>
            <person name="Kim M.-S."/>
            <person name="Lee J.M."/>
            <person name="Cheong K."/>
            <person name="Shin H.-S."/>
            <person name="Kim S.-B."/>
            <person name="Han K."/>
            <person name="Lee J."/>
            <person name="Park M."/>
            <person name="Lee H.-A."/>
            <person name="Lee H.-Y."/>
            <person name="Lee Y."/>
            <person name="Oh S."/>
            <person name="Lee J.H."/>
            <person name="Choi E."/>
            <person name="Choi E."/>
            <person name="Lee S.E."/>
            <person name="Jeon J."/>
            <person name="Kim H."/>
            <person name="Choi G."/>
            <person name="Song H."/>
            <person name="Lee J."/>
            <person name="Lee S.-C."/>
            <person name="Kwon J.-K."/>
            <person name="Lee H.-Y."/>
            <person name="Koo N."/>
            <person name="Hong Y."/>
            <person name="Kim R.W."/>
            <person name="Kang W.-H."/>
            <person name="Huh J.H."/>
            <person name="Kang B.-C."/>
            <person name="Yang T.-J."/>
            <person name="Lee Y.-H."/>
            <person name="Bennetzen J.L."/>
            <person name="Choi D."/>
        </authorList>
    </citation>
    <scope>NUCLEOTIDE SEQUENCE [LARGE SCALE GENOMIC DNA]</scope>
    <source>
        <strain evidence="3">cv. PBC81</strain>
    </source>
</reference>
<feature type="domain" description="Serine hydrolase" evidence="1">
    <location>
        <begin position="67"/>
        <end position="222"/>
    </location>
</feature>
<accession>A0A2G2VAH4</accession>
<dbReference type="SUPFAM" id="SSF54001">
    <property type="entry name" value="Cysteine proteinases"/>
    <property type="match status" value="1"/>
</dbReference>
<dbReference type="STRING" id="33114.A0A2G2VAH4"/>
<dbReference type="AlphaFoldDB" id="A0A2G2VAH4"/>
<dbReference type="InterPro" id="IPR029058">
    <property type="entry name" value="AB_hydrolase_fold"/>
</dbReference>
<dbReference type="InterPro" id="IPR005645">
    <property type="entry name" value="FSH-like_dom"/>
</dbReference>
<dbReference type="OrthoDB" id="1305819at2759"/>
<evidence type="ECO:0000313" key="3">
    <source>
        <dbReference type="Proteomes" id="UP000224567"/>
    </source>
</evidence>
<reference evidence="2 3" key="1">
    <citation type="journal article" date="2017" name="Genome Biol.">
        <title>New reference genome sequences of hot pepper reveal the massive evolution of plant disease-resistance genes by retroduplication.</title>
        <authorList>
            <person name="Kim S."/>
            <person name="Park J."/>
            <person name="Yeom S.I."/>
            <person name="Kim Y.M."/>
            <person name="Seo E."/>
            <person name="Kim K.T."/>
            <person name="Kim M.S."/>
            <person name="Lee J.M."/>
            <person name="Cheong K."/>
            <person name="Shin H.S."/>
            <person name="Kim S.B."/>
            <person name="Han K."/>
            <person name="Lee J."/>
            <person name="Park M."/>
            <person name="Lee H.A."/>
            <person name="Lee H.Y."/>
            <person name="Lee Y."/>
            <person name="Oh S."/>
            <person name="Lee J.H."/>
            <person name="Choi E."/>
            <person name="Choi E."/>
            <person name="Lee S.E."/>
            <person name="Jeon J."/>
            <person name="Kim H."/>
            <person name="Choi G."/>
            <person name="Song H."/>
            <person name="Lee J."/>
            <person name="Lee S.C."/>
            <person name="Kwon J.K."/>
            <person name="Lee H.Y."/>
            <person name="Koo N."/>
            <person name="Hong Y."/>
            <person name="Kim R.W."/>
            <person name="Kang W.H."/>
            <person name="Huh J.H."/>
            <person name="Kang B.C."/>
            <person name="Yang T.J."/>
            <person name="Lee Y.H."/>
            <person name="Bennetzen J.L."/>
            <person name="Choi D."/>
        </authorList>
    </citation>
    <scope>NUCLEOTIDE SEQUENCE [LARGE SCALE GENOMIC DNA]</scope>
    <source>
        <strain evidence="3">cv. PBC81</strain>
    </source>
</reference>
<dbReference type="PANTHER" id="PTHR22778">
    <property type="entry name" value="OVARIAN CANCER GENE-2 PROTEIN-RELATED"/>
    <property type="match status" value="1"/>
</dbReference>
<dbReference type="EMBL" id="MLFT02000068">
    <property type="protein sequence ID" value="PHT29908.1"/>
    <property type="molecule type" value="Genomic_DNA"/>
</dbReference>
<dbReference type="Pfam" id="PF03959">
    <property type="entry name" value="FSH1"/>
    <property type="match status" value="1"/>
</dbReference>
<name>A0A2G2VAH4_CAPBA</name>
<organism evidence="2 3">
    <name type="scientific">Capsicum baccatum</name>
    <name type="common">Peruvian pepper</name>
    <dbReference type="NCBI Taxonomy" id="33114"/>
    <lineage>
        <taxon>Eukaryota</taxon>
        <taxon>Viridiplantae</taxon>
        <taxon>Streptophyta</taxon>
        <taxon>Embryophyta</taxon>
        <taxon>Tracheophyta</taxon>
        <taxon>Spermatophyta</taxon>
        <taxon>Magnoliopsida</taxon>
        <taxon>eudicotyledons</taxon>
        <taxon>Gunneridae</taxon>
        <taxon>Pentapetalae</taxon>
        <taxon>asterids</taxon>
        <taxon>lamiids</taxon>
        <taxon>Solanales</taxon>
        <taxon>Solanaceae</taxon>
        <taxon>Solanoideae</taxon>
        <taxon>Capsiceae</taxon>
        <taxon>Capsicum</taxon>
    </lineage>
</organism>
<dbReference type="Gene3D" id="3.40.50.1820">
    <property type="entry name" value="alpha/beta hydrolase"/>
    <property type="match status" value="1"/>
</dbReference>
<keyword evidence="3" id="KW-1185">Reference proteome</keyword>